<proteinExistence type="predicted"/>
<keyword evidence="4" id="KW-1185">Reference proteome</keyword>
<name>A0A5C4VD06_9ACTN</name>
<organism evidence="3 4">
    <name type="scientific">Streptomyces sedi</name>
    <dbReference type="NCBI Taxonomy" id="555059"/>
    <lineage>
        <taxon>Bacteria</taxon>
        <taxon>Bacillati</taxon>
        <taxon>Actinomycetota</taxon>
        <taxon>Actinomycetes</taxon>
        <taxon>Kitasatosporales</taxon>
        <taxon>Streptomycetaceae</taxon>
        <taxon>Streptomyces</taxon>
    </lineage>
</organism>
<dbReference type="InterPro" id="IPR003594">
    <property type="entry name" value="HATPase_dom"/>
</dbReference>
<protein>
    <submittedName>
        <fullName evidence="3">ATP-binding protein</fullName>
    </submittedName>
</protein>
<dbReference type="InterPro" id="IPR050267">
    <property type="entry name" value="Anti-sigma-factor_SerPK"/>
</dbReference>
<dbReference type="Pfam" id="PF13581">
    <property type="entry name" value="HATPase_c_2"/>
    <property type="match status" value="1"/>
</dbReference>
<feature type="domain" description="Histidine kinase/HSP90-like ATPase" evidence="2">
    <location>
        <begin position="15"/>
        <end position="127"/>
    </location>
</feature>
<evidence type="ECO:0000313" key="4">
    <source>
        <dbReference type="Proteomes" id="UP000311713"/>
    </source>
</evidence>
<keyword evidence="3" id="KW-0067">ATP-binding</keyword>
<dbReference type="EMBL" id="VDGT01000002">
    <property type="protein sequence ID" value="TNM33682.1"/>
    <property type="molecule type" value="Genomic_DNA"/>
</dbReference>
<reference evidence="3 4" key="1">
    <citation type="submission" date="2019-06" db="EMBL/GenBank/DDBJ databases">
        <title>Draft genome of Streptomyces sedi sp. JCM16909.</title>
        <authorList>
            <person name="Klykleung N."/>
            <person name="Tanasupawat S."/>
            <person name="Kudo T."/>
            <person name="Yuki M."/>
            <person name="Ohkuma M."/>
        </authorList>
    </citation>
    <scope>NUCLEOTIDE SEQUENCE [LARGE SCALE GENOMIC DNA]</scope>
    <source>
        <strain evidence="3 4">JCM 16909</strain>
    </source>
</reference>
<evidence type="ECO:0000259" key="2">
    <source>
        <dbReference type="Pfam" id="PF13581"/>
    </source>
</evidence>
<keyword evidence="3" id="KW-0547">Nucleotide-binding</keyword>
<keyword evidence="1" id="KW-0418">Kinase</keyword>
<dbReference type="GO" id="GO:0005524">
    <property type="term" value="F:ATP binding"/>
    <property type="evidence" value="ECO:0007669"/>
    <property type="project" value="UniProtKB-KW"/>
</dbReference>
<dbReference type="GO" id="GO:0004674">
    <property type="term" value="F:protein serine/threonine kinase activity"/>
    <property type="evidence" value="ECO:0007669"/>
    <property type="project" value="UniProtKB-KW"/>
</dbReference>
<dbReference type="PANTHER" id="PTHR35526">
    <property type="entry name" value="ANTI-SIGMA-F FACTOR RSBW-RELATED"/>
    <property type="match status" value="1"/>
</dbReference>
<dbReference type="Gene3D" id="3.30.565.10">
    <property type="entry name" value="Histidine kinase-like ATPase, C-terminal domain"/>
    <property type="match status" value="1"/>
</dbReference>
<evidence type="ECO:0000256" key="1">
    <source>
        <dbReference type="ARBA" id="ARBA00022527"/>
    </source>
</evidence>
<dbReference type="SUPFAM" id="SSF55874">
    <property type="entry name" value="ATPase domain of HSP90 chaperone/DNA topoisomerase II/histidine kinase"/>
    <property type="match status" value="1"/>
</dbReference>
<dbReference type="CDD" id="cd16936">
    <property type="entry name" value="HATPase_RsbW-like"/>
    <property type="match status" value="1"/>
</dbReference>
<dbReference type="AlphaFoldDB" id="A0A5C4VD06"/>
<keyword evidence="1" id="KW-0808">Transferase</keyword>
<sequence>MQGPEGAEKYTWDLTAAPQTIERWRARAAETVALLGGDQDAVALTRLGVSELLSNVAKHVTDPRCVLIVGRETDGFRVTVRDRSPHPPAMTIPDWDAESGRGLWLLAEMVRDWGYSRIPGGKAVWFRFPVAHADGPR</sequence>
<gene>
    <name evidence="3" type="ORF">FH715_03830</name>
</gene>
<dbReference type="PANTHER" id="PTHR35526:SF3">
    <property type="entry name" value="ANTI-SIGMA-F FACTOR RSBW"/>
    <property type="match status" value="1"/>
</dbReference>
<keyword evidence="1" id="KW-0723">Serine/threonine-protein kinase</keyword>
<dbReference type="OrthoDB" id="4301723at2"/>
<dbReference type="Proteomes" id="UP000311713">
    <property type="component" value="Unassembled WGS sequence"/>
</dbReference>
<comment type="caution">
    <text evidence="3">The sequence shown here is derived from an EMBL/GenBank/DDBJ whole genome shotgun (WGS) entry which is preliminary data.</text>
</comment>
<evidence type="ECO:0000313" key="3">
    <source>
        <dbReference type="EMBL" id="TNM33682.1"/>
    </source>
</evidence>
<accession>A0A5C4VD06</accession>
<dbReference type="InterPro" id="IPR036890">
    <property type="entry name" value="HATPase_C_sf"/>
</dbReference>